<dbReference type="Proteomes" id="UP001500454">
    <property type="component" value="Unassembled WGS sequence"/>
</dbReference>
<protein>
    <recommendedName>
        <fullName evidence="5">DUF1573 domain-containing protein</fullName>
    </recommendedName>
</protein>
<dbReference type="PANTHER" id="PTHR37833">
    <property type="entry name" value="LIPOPROTEIN-RELATED"/>
    <property type="match status" value="1"/>
</dbReference>
<dbReference type="RefSeq" id="WP_345224928.1">
    <property type="nucleotide sequence ID" value="NZ_BAABHA010000008.1"/>
</dbReference>
<dbReference type="Gene3D" id="2.60.40.10">
    <property type="entry name" value="Immunoglobulins"/>
    <property type="match status" value="1"/>
</dbReference>
<sequence length="169" mass="17425">MKKALVLALSLALSGVAAHAQSTAVQPANAKEKVNGPQITFTEMKYDFGKIKQGDVAEHVFKFKNTGTAPLIISNIGTSCGCTTPDWTKDPIMPGKSGTITAKFNSAGKLGMQNKVLTIESNSASGNAAVAMVGEVLDATSADASAAAPETKVKAKDGETKLKAKAKKS</sequence>
<name>A0ABP8J414_9BACT</name>
<feature type="region of interest" description="Disordered" evidence="1">
    <location>
        <begin position="142"/>
        <end position="169"/>
    </location>
</feature>
<evidence type="ECO:0000313" key="3">
    <source>
        <dbReference type="EMBL" id="GAA4384352.1"/>
    </source>
</evidence>
<comment type="caution">
    <text evidence="3">The sequence shown here is derived from an EMBL/GenBank/DDBJ whole genome shotgun (WGS) entry which is preliminary data.</text>
</comment>
<feature type="compositionally biased region" description="Basic and acidic residues" evidence="1">
    <location>
        <begin position="151"/>
        <end position="162"/>
    </location>
</feature>
<reference evidence="4" key="1">
    <citation type="journal article" date="2019" name="Int. J. Syst. Evol. Microbiol.">
        <title>The Global Catalogue of Microorganisms (GCM) 10K type strain sequencing project: providing services to taxonomists for standard genome sequencing and annotation.</title>
        <authorList>
            <consortium name="The Broad Institute Genomics Platform"/>
            <consortium name="The Broad Institute Genome Sequencing Center for Infectious Disease"/>
            <person name="Wu L."/>
            <person name="Ma J."/>
        </authorList>
    </citation>
    <scope>NUCLEOTIDE SEQUENCE [LARGE SCALE GENOMIC DNA]</scope>
    <source>
        <strain evidence="4">JCM 17924</strain>
    </source>
</reference>
<proteinExistence type="predicted"/>
<keyword evidence="4" id="KW-1185">Reference proteome</keyword>
<feature type="signal peptide" evidence="2">
    <location>
        <begin position="1"/>
        <end position="20"/>
    </location>
</feature>
<organism evidence="3 4">
    <name type="scientific">Hymenobacter koreensis</name>
    <dbReference type="NCBI Taxonomy" id="1084523"/>
    <lineage>
        <taxon>Bacteria</taxon>
        <taxon>Pseudomonadati</taxon>
        <taxon>Bacteroidota</taxon>
        <taxon>Cytophagia</taxon>
        <taxon>Cytophagales</taxon>
        <taxon>Hymenobacteraceae</taxon>
        <taxon>Hymenobacter</taxon>
    </lineage>
</organism>
<accession>A0ABP8J414</accession>
<feature type="chain" id="PRO_5046851834" description="DUF1573 domain-containing protein" evidence="2">
    <location>
        <begin position="21"/>
        <end position="169"/>
    </location>
</feature>
<gene>
    <name evidence="3" type="ORF">GCM10023186_26470</name>
</gene>
<dbReference type="InterPro" id="IPR011467">
    <property type="entry name" value="DUF1573"/>
</dbReference>
<dbReference type="PANTHER" id="PTHR37833:SF1">
    <property type="entry name" value="SIGNAL PEPTIDE PROTEIN"/>
    <property type="match status" value="1"/>
</dbReference>
<evidence type="ECO:0000313" key="4">
    <source>
        <dbReference type="Proteomes" id="UP001500454"/>
    </source>
</evidence>
<dbReference type="EMBL" id="BAABHA010000008">
    <property type="protein sequence ID" value="GAA4384352.1"/>
    <property type="molecule type" value="Genomic_DNA"/>
</dbReference>
<dbReference type="InterPro" id="IPR013783">
    <property type="entry name" value="Ig-like_fold"/>
</dbReference>
<evidence type="ECO:0000256" key="1">
    <source>
        <dbReference type="SAM" id="MobiDB-lite"/>
    </source>
</evidence>
<dbReference type="Pfam" id="PF07610">
    <property type="entry name" value="DUF1573"/>
    <property type="match status" value="1"/>
</dbReference>
<keyword evidence="2" id="KW-0732">Signal</keyword>
<evidence type="ECO:0000256" key="2">
    <source>
        <dbReference type="SAM" id="SignalP"/>
    </source>
</evidence>
<evidence type="ECO:0008006" key="5">
    <source>
        <dbReference type="Google" id="ProtNLM"/>
    </source>
</evidence>